<gene>
    <name evidence="2" type="ORF">A2934_05215</name>
</gene>
<comment type="caution">
    <text evidence="2">The sequence shown here is derived from an EMBL/GenBank/DDBJ whole genome shotgun (WGS) entry which is preliminary data.</text>
</comment>
<reference evidence="2 3" key="1">
    <citation type="journal article" date="2016" name="Nat. Commun.">
        <title>Thousands of microbial genomes shed light on interconnected biogeochemical processes in an aquifer system.</title>
        <authorList>
            <person name="Anantharaman K."/>
            <person name="Brown C.T."/>
            <person name="Hug L.A."/>
            <person name="Sharon I."/>
            <person name="Castelle C.J."/>
            <person name="Probst A.J."/>
            <person name="Thomas B.C."/>
            <person name="Singh A."/>
            <person name="Wilkins M.J."/>
            <person name="Karaoz U."/>
            <person name="Brodie E.L."/>
            <person name="Williams K.H."/>
            <person name="Hubbard S.S."/>
            <person name="Banfield J.F."/>
        </authorList>
    </citation>
    <scope>NUCLEOTIDE SEQUENCE [LARGE SCALE GENOMIC DNA]</scope>
</reference>
<dbReference type="EMBL" id="MHQO01000028">
    <property type="protein sequence ID" value="OHA06513.1"/>
    <property type="molecule type" value="Genomic_DNA"/>
</dbReference>
<evidence type="ECO:0000313" key="3">
    <source>
        <dbReference type="Proteomes" id="UP000177982"/>
    </source>
</evidence>
<evidence type="ECO:0000256" key="1">
    <source>
        <dbReference type="SAM" id="Phobius"/>
    </source>
</evidence>
<name>A0A1G2L491_9BACT</name>
<accession>A0A1G2L491</accession>
<evidence type="ECO:0000313" key="2">
    <source>
        <dbReference type="EMBL" id="OHA06513.1"/>
    </source>
</evidence>
<sequence length="150" mass="16681">MAPNYTPDHKTEKKGHNLFFLSIVFVALVALVAIILSLLSSPTLKADPSQIHERKLIFRAIPNGTTNYDAWQGTAFVLAEITNLDTVSRSALSRYYATTILCVAMPEETKGLKPGIQYTVRYKIIGYDILSSTTSRQVVPLNCLSFEEVK</sequence>
<feature type="transmembrane region" description="Helical" evidence="1">
    <location>
        <begin position="18"/>
        <end position="39"/>
    </location>
</feature>
<dbReference type="Proteomes" id="UP000177982">
    <property type="component" value="Unassembled WGS sequence"/>
</dbReference>
<protein>
    <submittedName>
        <fullName evidence="2">Uncharacterized protein</fullName>
    </submittedName>
</protein>
<keyword evidence="1" id="KW-0472">Membrane</keyword>
<keyword evidence="1" id="KW-0812">Transmembrane</keyword>
<organism evidence="2 3">
    <name type="scientific">Candidatus Sungbacteria bacterium RIFCSPLOWO2_01_FULL_47_10</name>
    <dbReference type="NCBI Taxonomy" id="1802276"/>
    <lineage>
        <taxon>Bacteria</taxon>
        <taxon>Candidatus Sungiibacteriota</taxon>
    </lineage>
</organism>
<dbReference type="AlphaFoldDB" id="A0A1G2L491"/>
<proteinExistence type="predicted"/>
<keyword evidence="1" id="KW-1133">Transmembrane helix</keyword>